<sequence>MKILIVGRDQHYQESLVKFGDTHHYTVLTHYDTLPPHLLTCDLVLDFIVAEQPHQLAIYANMRRPVFINTVTQSLGAFMSQGNFQGPACIVGFNGMHTLLNRPLLELALGKAEDESIVTDICGQLQTKYVLVEDRVGLVTPRVICMIINEAYYTAMEGTATKEAIDVAMKLGTNYPYGPFEWCARIGIHQVYELLEAVYADTKDERYKICPLLRQEYLRSK</sequence>
<name>A0AAP2DST4_9BACT</name>
<dbReference type="SUPFAM" id="SSF48179">
    <property type="entry name" value="6-phosphogluconate dehydrogenase C-terminal domain-like"/>
    <property type="match status" value="1"/>
</dbReference>
<evidence type="ECO:0000313" key="2">
    <source>
        <dbReference type="EMBL" id="MBT1706731.1"/>
    </source>
</evidence>
<organism evidence="2 3">
    <name type="scientific">Dawidia cretensis</name>
    <dbReference type="NCBI Taxonomy" id="2782350"/>
    <lineage>
        <taxon>Bacteria</taxon>
        <taxon>Pseudomonadati</taxon>
        <taxon>Bacteroidota</taxon>
        <taxon>Cytophagia</taxon>
        <taxon>Cytophagales</taxon>
        <taxon>Chryseotaleaceae</taxon>
        <taxon>Dawidia</taxon>
    </lineage>
</organism>
<accession>A0AAP2DST4</accession>
<dbReference type="InterPro" id="IPR006108">
    <property type="entry name" value="3HC_DH_C"/>
</dbReference>
<dbReference type="Gene3D" id="1.10.1040.10">
    <property type="entry name" value="N-(1-d-carboxylethyl)-l-norvaline Dehydrogenase, domain 2"/>
    <property type="match status" value="1"/>
</dbReference>
<comment type="caution">
    <text evidence="2">The sequence shown here is derived from an EMBL/GenBank/DDBJ whole genome shotgun (WGS) entry which is preliminary data.</text>
</comment>
<protein>
    <submittedName>
        <fullName evidence="2">3-hydroxyacyl-CoA dehydrogenase</fullName>
    </submittedName>
</protein>
<dbReference type="PANTHER" id="PTHR48075">
    <property type="entry name" value="3-HYDROXYACYL-COA DEHYDROGENASE FAMILY PROTEIN"/>
    <property type="match status" value="1"/>
</dbReference>
<dbReference type="Pfam" id="PF00725">
    <property type="entry name" value="3HCDH"/>
    <property type="match status" value="1"/>
</dbReference>
<evidence type="ECO:0000313" key="3">
    <source>
        <dbReference type="Proteomes" id="UP001319080"/>
    </source>
</evidence>
<gene>
    <name evidence="2" type="ORF">KK062_00780</name>
</gene>
<dbReference type="PANTHER" id="PTHR48075:SF5">
    <property type="entry name" value="3-HYDROXYBUTYRYL-COA DEHYDROGENASE"/>
    <property type="match status" value="1"/>
</dbReference>
<keyword evidence="3" id="KW-1185">Reference proteome</keyword>
<proteinExistence type="predicted"/>
<dbReference type="GO" id="GO:0006631">
    <property type="term" value="P:fatty acid metabolic process"/>
    <property type="evidence" value="ECO:0007669"/>
    <property type="project" value="InterPro"/>
</dbReference>
<dbReference type="RefSeq" id="WP_254082323.1">
    <property type="nucleotide sequence ID" value="NZ_JAHESE010000001.1"/>
</dbReference>
<dbReference type="InterPro" id="IPR013328">
    <property type="entry name" value="6PGD_dom2"/>
</dbReference>
<dbReference type="Proteomes" id="UP001319080">
    <property type="component" value="Unassembled WGS sequence"/>
</dbReference>
<dbReference type="EMBL" id="JAHESE010000001">
    <property type="protein sequence ID" value="MBT1706731.1"/>
    <property type="molecule type" value="Genomic_DNA"/>
</dbReference>
<dbReference type="GO" id="GO:0016616">
    <property type="term" value="F:oxidoreductase activity, acting on the CH-OH group of donors, NAD or NADP as acceptor"/>
    <property type="evidence" value="ECO:0007669"/>
    <property type="project" value="InterPro"/>
</dbReference>
<evidence type="ECO:0000259" key="1">
    <source>
        <dbReference type="Pfam" id="PF00725"/>
    </source>
</evidence>
<dbReference type="InterPro" id="IPR008927">
    <property type="entry name" value="6-PGluconate_DH-like_C_sf"/>
</dbReference>
<reference evidence="2 3" key="1">
    <citation type="submission" date="2021-05" db="EMBL/GenBank/DDBJ databases">
        <title>A Polyphasic approach of four new species of the genus Ohtaekwangia: Ohtaekwangia histidinii sp. nov., Ohtaekwangia cretensis sp. nov., Ohtaekwangia indiensis sp. nov., Ohtaekwangia reichenbachii sp. nov. from diverse environment.</title>
        <authorList>
            <person name="Octaviana S."/>
        </authorList>
    </citation>
    <scope>NUCLEOTIDE SEQUENCE [LARGE SCALE GENOMIC DNA]</scope>
    <source>
        <strain evidence="2 3">PWU5</strain>
    </source>
</reference>
<dbReference type="AlphaFoldDB" id="A0AAP2DST4"/>
<feature type="domain" description="3-hydroxyacyl-CoA dehydrogenase C-terminal" evidence="1">
    <location>
        <begin position="137"/>
        <end position="215"/>
    </location>
</feature>